<keyword evidence="1" id="KW-0812">Transmembrane</keyword>
<protein>
    <submittedName>
        <fullName evidence="2">Uncharacterized protein</fullName>
    </submittedName>
</protein>
<dbReference type="Proteomes" id="UP000199705">
    <property type="component" value="Unassembled WGS sequence"/>
</dbReference>
<organism evidence="2 3">
    <name type="scientific">Mucilaginibacter gossypii</name>
    <dbReference type="NCBI Taxonomy" id="551996"/>
    <lineage>
        <taxon>Bacteria</taxon>
        <taxon>Pseudomonadati</taxon>
        <taxon>Bacteroidota</taxon>
        <taxon>Sphingobacteriia</taxon>
        <taxon>Sphingobacteriales</taxon>
        <taxon>Sphingobacteriaceae</taxon>
        <taxon>Mucilaginibacter</taxon>
    </lineage>
</organism>
<dbReference type="RefSeq" id="WP_091168183.1">
    <property type="nucleotide sequence ID" value="NZ_FNCG01000006.1"/>
</dbReference>
<dbReference type="AlphaFoldDB" id="A0A1G7ZET9"/>
<keyword evidence="1" id="KW-1133">Transmembrane helix</keyword>
<gene>
    <name evidence="2" type="ORF">SAMN05192573_106228</name>
</gene>
<sequence length="203" mass="23430">MDLITLIVITIIVFIIAFAAFRLFDVKKKKKKLELERSARILPLYKKAEAAAGLTAEDVLPFAKNLLTRYDTFLYLKELEELHLFPEAYLTLIKGAESSLAQWLEFPTELDACPDEIEHIKRVTIDFDGRNNFIHYEVFKYCVNPPHWAAKNGWMLGVVGPFFDDSKPYDFPGATFSRVNSTIDKVTPEEEAKWVHENIGMRR</sequence>
<name>A0A1G7ZET9_9SPHI</name>
<proteinExistence type="predicted"/>
<accession>A0A1G7ZET9</accession>
<evidence type="ECO:0000256" key="1">
    <source>
        <dbReference type="SAM" id="Phobius"/>
    </source>
</evidence>
<keyword evidence="3" id="KW-1185">Reference proteome</keyword>
<evidence type="ECO:0000313" key="3">
    <source>
        <dbReference type="Proteomes" id="UP000199705"/>
    </source>
</evidence>
<dbReference type="EMBL" id="FNCG01000006">
    <property type="protein sequence ID" value="SDH07149.1"/>
    <property type="molecule type" value="Genomic_DNA"/>
</dbReference>
<feature type="transmembrane region" description="Helical" evidence="1">
    <location>
        <begin position="6"/>
        <end position="24"/>
    </location>
</feature>
<evidence type="ECO:0000313" key="2">
    <source>
        <dbReference type="EMBL" id="SDH07149.1"/>
    </source>
</evidence>
<reference evidence="3" key="1">
    <citation type="submission" date="2016-10" db="EMBL/GenBank/DDBJ databases">
        <authorList>
            <person name="Varghese N."/>
            <person name="Submissions S."/>
        </authorList>
    </citation>
    <scope>NUCLEOTIDE SEQUENCE [LARGE SCALE GENOMIC DNA]</scope>
    <source>
        <strain evidence="3">Gh-67</strain>
    </source>
</reference>
<keyword evidence="1" id="KW-0472">Membrane</keyword>